<organism evidence="1 2">
    <name type="scientific">Aurantimicrobium minutum</name>
    <dbReference type="NCBI Taxonomy" id="708131"/>
    <lineage>
        <taxon>Bacteria</taxon>
        <taxon>Bacillati</taxon>
        <taxon>Actinomycetota</taxon>
        <taxon>Actinomycetes</taxon>
        <taxon>Micrococcales</taxon>
        <taxon>Microbacteriaceae</taxon>
        <taxon>Aurantimicrobium</taxon>
    </lineage>
</organism>
<protein>
    <submittedName>
        <fullName evidence="1">Putative DNA-binding protein</fullName>
    </submittedName>
</protein>
<name>A0A173LYA4_9MICO</name>
<evidence type="ECO:0000313" key="1">
    <source>
        <dbReference type="EMBL" id="BAU99832.1"/>
    </source>
</evidence>
<dbReference type="KEGG" id="amin:AUMI_112900"/>
<dbReference type="OrthoDB" id="9803128at2"/>
<keyword evidence="1" id="KW-0238">DNA-binding</keyword>
<gene>
    <name evidence="1" type="ORF">AUMI_112900</name>
</gene>
<sequence>MWYSNPDVIVSVADARENLSKILKTFRADPNALPVVMGAHRKPEAVIVPYKEYMAGRKVLLGGSGNVSMEALGEMSDVLHKLAAMNNIDELAIFGPALTDSLREDDPLDMLVGPSAQATYFDLVQFATEMELVLRRFVNVVNRDGLHPISDAHILDEAVYI</sequence>
<dbReference type="EMBL" id="AP017457">
    <property type="protein sequence ID" value="BAU99832.1"/>
    <property type="molecule type" value="Genomic_DNA"/>
</dbReference>
<dbReference type="RefSeq" id="WP_096382707.1">
    <property type="nucleotide sequence ID" value="NZ_AP017457.1"/>
</dbReference>
<dbReference type="GO" id="GO:0003677">
    <property type="term" value="F:DNA binding"/>
    <property type="evidence" value="ECO:0007669"/>
    <property type="project" value="UniProtKB-KW"/>
</dbReference>
<proteinExistence type="predicted"/>
<evidence type="ECO:0000313" key="2">
    <source>
        <dbReference type="Proteomes" id="UP000243847"/>
    </source>
</evidence>
<accession>A0A173LYA4</accession>
<dbReference type="AlphaFoldDB" id="A0A173LYA4"/>
<dbReference type="GeneID" id="80452481"/>
<dbReference type="Proteomes" id="UP000243847">
    <property type="component" value="Chromosome sequence1"/>
</dbReference>
<dbReference type="InterPro" id="IPR043519">
    <property type="entry name" value="NT_sf"/>
</dbReference>
<reference evidence="1 2" key="1">
    <citation type="journal article" date="2016" name="Genome Announc.">
        <title>Complete Genome Sequence of Aurantimicrobium minutum Type Strain KNCT, a Planktonic Ultramicrobacterium Isolated from River Water.</title>
        <authorList>
            <person name="Nakai R."/>
            <person name="Fujisawa T."/>
            <person name="Nakamura Y."/>
            <person name="Nishide H."/>
            <person name="Uchiyama I."/>
            <person name="Baba T."/>
            <person name="Toyoda A."/>
            <person name="Fujiyama A."/>
            <person name="Naganuma T."/>
            <person name="Niki H."/>
        </authorList>
    </citation>
    <scope>NUCLEOTIDE SEQUENCE [LARGE SCALE GENOMIC DNA]</scope>
    <source>
        <strain evidence="1 2">KNC</strain>
    </source>
</reference>
<dbReference type="Gene3D" id="3.30.460.10">
    <property type="entry name" value="Beta Polymerase, domain 2"/>
    <property type="match status" value="1"/>
</dbReference>